<evidence type="ECO:0000313" key="2">
    <source>
        <dbReference type="Proteomes" id="UP000692954"/>
    </source>
</evidence>
<gene>
    <name evidence="1" type="ORF">PSON_ATCC_30995.1.T1680004</name>
</gene>
<comment type="caution">
    <text evidence="1">The sequence shown here is derived from an EMBL/GenBank/DDBJ whole genome shotgun (WGS) entry which is preliminary data.</text>
</comment>
<reference evidence="1" key="1">
    <citation type="submission" date="2021-01" db="EMBL/GenBank/DDBJ databases">
        <authorList>
            <consortium name="Genoscope - CEA"/>
            <person name="William W."/>
        </authorList>
    </citation>
    <scope>NUCLEOTIDE SEQUENCE</scope>
</reference>
<keyword evidence="2" id="KW-1185">Reference proteome</keyword>
<dbReference type="EMBL" id="CAJJDN010000168">
    <property type="protein sequence ID" value="CAD8126504.1"/>
    <property type="molecule type" value="Genomic_DNA"/>
</dbReference>
<dbReference type="AlphaFoldDB" id="A0A8S1RH51"/>
<accession>A0A8S1RH51</accession>
<organism evidence="1 2">
    <name type="scientific">Paramecium sonneborni</name>
    <dbReference type="NCBI Taxonomy" id="65129"/>
    <lineage>
        <taxon>Eukaryota</taxon>
        <taxon>Sar</taxon>
        <taxon>Alveolata</taxon>
        <taxon>Ciliophora</taxon>
        <taxon>Intramacronucleata</taxon>
        <taxon>Oligohymenophorea</taxon>
        <taxon>Peniculida</taxon>
        <taxon>Parameciidae</taxon>
        <taxon>Paramecium</taxon>
    </lineage>
</organism>
<proteinExistence type="predicted"/>
<protein>
    <submittedName>
        <fullName evidence="1">Uncharacterized protein</fullName>
    </submittedName>
</protein>
<dbReference type="Proteomes" id="UP000692954">
    <property type="component" value="Unassembled WGS sequence"/>
</dbReference>
<sequence>MVKIRLLIFKLIFPYFSEVKFLDPFWGWIQFKKALQVDPINCLLQQRCILNRILMSIYNLVVEAKYSFKNKQALSYKDLKFIKNQKDDKNHVQTEVLDISVINQTFFSMKINFEQIKRIEITNLNQYWSYCKDESKITFISITFCLR</sequence>
<evidence type="ECO:0000313" key="1">
    <source>
        <dbReference type="EMBL" id="CAD8126504.1"/>
    </source>
</evidence>
<name>A0A8S1RH51_9CILI</name>